<dbReference type="GO" id="GO:0016567">
    <property type="term" value="P:protein ubiquitination"/>
    <property type="evidence" value="ECO:0007669"/>
    <property type="project" value="TreeGrafter"/>
</dbReference>
<dbReference type="InterPro" id="IPR001841">
    <property type="entry name" value="Znf_RING"/>
</dbReference>
<reference evidence="6" key="1">
    <citation type="journal article" date="2013" name="Nat. Biotechnol.">
        <title>Draft genome sequence of chickpea (Cicer arietinum) provides a resource for trait improvement.</title>
        <authorList>
            <person name="Varshney R.K."/>
            <person name="Song C."/>
            <person name="Saxena R.K."/>
            <person name="Azam S."/>
            <person name="Yu S."/>
            <person name="Sharpe A.G."/>
            <person name="Cannon S."/>
            <person name="Baek J."/>
            <person name="Rosen B.D."/>
            <person name="Tar'an B."/>
            <person name="Millan T."/>
            <person name="Zhang X."/>
            <person name="Ramsay L.D."/>
            <person name="Iwata A."/>
            <person name="Wang Y."/>
            <person name="Nelson W."/>
            <person name="Farmer A.D."/>
            <person name="Gaur P.M."/>
            <person name="Soderlund C."/>
            <person name="Penmetsa R.V."/>
            <person name="Xu C."/>
            <person name="Bharti A.K."/>
            <person name="He W."/>
            <person name="Winter P."/>
            <person name="Zhao S."/>
            <person name="Hane J.K."/>
            <person name="Carrasquilla-Garcia N."/>
            <person name="Condie J.A."/>
            <person name="Upadhyaya H.D."/>
            <person name="Luo M.C."/>
            <person name="Thudi M."/>
            <person name="Gowda C.L."/>
            <person name="Singh N.P."/>
            <person name="Lichtenzveig J."/>
            <person name="Gali K.K."/>
            <person name="Rubio J."/>
            <person name="Nadarajan N."/>
            <person name="Dolezel J."/>
            <person name="Bansal K.C."/>
            <person name="Xu X."/>
            <person name="Edwards D."/>
            <person name="Zhang G."/>
            <person name="Kahl G."/>
            <person name="Gil J."/>
            <person name="Singh K.B."/>
            <person name="Datta S.K."/>
            <person name="Jackson S.A."/>
            <person name="Wang J."/>
            <person name="Cook D.R."/>
        </authorList>
    </citation>
    <scope>NUCLEOTIDE SEQUENCE [LARGE SCALE GENOMIC DNA]</scope>
    <source>
        <strain evidence="6">cv. CDC Frontier</strain>
    </source>
</reference>
<reference evidence="7" key="2">
    <citation type="submission" date="2025-08" db="UniProtKB">
        <authorList>
            <consortium name="RefSeq"/>
        </authorList>
    </citation>
    <scope>IDENTIFICATION</scope>
    <source>
        <tissue evidence="7">Etiolated seedlings</tissue>
    </source>
</reference>
<protein>
    <submittedName>
        <fullName evidence="7">Probable E3 ubiquitin-protein ligase RHA1A</fullName>
    </submittedName>
</protein>
<dbReference type="AlphaFoldDB" id="A0A1S2YXM0"/>
<dbReference type="InterPro" id="IPR013083">
    <property type="entry name" value="Znf_RING/FYVE/PHD"/>
</dbReference>
<evidence type="ECO:0000256" key="1">
    <source>
        <dbReference type="ARBA" id="ARBA00022723"/>
    </source>
</evidence>
<keyword evidence="2 4" id="KW-0863">Zinc-finger</keyword>
<dbReference type="GO" id="GO:0061630">
    <property type="term" value="F:ubiquitin protein ligase activity"/>
    <property type="evidence" value="ECO:0007669"/>
    <property type="project" value="TreeGrafter"/>
</dbReference>
<dbReference type="PaxDb" id="3827-XP_004511565.1"/>
<evidence type="ECO:0000256" key="3">
    <source>
        <dbReference type="ARBA" id="ARBA00022833"/>
    </source>
</evidence>
<dbReference type="Gene3D" id="3.30.40.10">
    <property type="entry name" value="Zinc/RING finger domain, C3HC4 (zinc finger)"/>
    <property type="match status" value="1"/>
</dbReference>
<feature type="domain" description="RING-type" evidence="5">
    <location>
        <begin position="60"/>
        <end position="103"/>
    </location>
</feature>
<keyword evidence="1" id="KW-0479">Metal-binding</keyword>
<dbReference type="OrthoDB" id="8062037at2759"/>
<dbReference type="SUPFAM" id="SSF57850">
    <property type="entry name" value="RING/U-box"/>
    <property type="match status" value="1"/>
</dbReference>
<name>A0A1S2YXM0_CICAR</name>
<evidence type="ECO:0000313" key="6">
    <source>
        <dbReference type="Proteomes" id="UP000087171"/>
    </source>
</evidence>
<evidence type="ECO:0000259" key="5">
    <source>
        <dbReference type="PROSITE" id="PS50089"/>
    </source>
</evidence>
<dbReference type="eggNOG" id="KOG0800">
    <property type="taxonomic scope" value="Eukaryota"/>
</dbReference>
<organism evidence="6 7">
    <name type="scientific">Cicer arietinum</name>
    <name type="common">Chickpea</name>
    <name type="synonym">Garbanzo</name>
    <dbReference type="NCBI Taxonomy" id="3827"/>
    <lineage>
        <taxon>Eukaryota</taxon>
        <taxon>Viridiplantae</taxon>
        <taxon>Streptophyta</taxon>
        <taxon>Embryophyta</taxon>
        <taxon>Tracheophyta</taxon>
        <taxon>Spermatophyta</taxon>
        <taxon>Magnoliopsida</taxon>
        <taxon>eudicotyledons</taxon>
        <taxon>Gunneridae</taxon>
        <taxon>Pentapetalae</taxon>
        <taxon>rosids</taxon>
        <taxon>fabids</taxon>
        <taxon>Fabales</taxon>
        <taxon>Fabaceae</taxon>
        <taxon>Papilionoideae</taxon>
        <taxon>50 kb inversion clade</taxon>
        <taxon>NPAAA clade</taxon>
        <taxon>Hologalegina</taxon>
        <taxon>IRL clade</taxon>
        <taxon>Cicereae</taxon>
        <taxon>Cicer</taxon>
    </lineage>
</organism>
<evidence type="ECO:0000256" key="2">
    <source>
        <dbReference type="ARBA" id="ARBA00022771"/>
    </source>
</evidence>
<proteinExistence type="predicted"/>
<dbReference type="KEGG" id="cam:101492941"/>
<keyword evidence="6" id="KW-1185">Reference proteome</keyword>
<dbReference type="PANTHER" id="PTHR45969">
    <property type="entry name" value="RING ZINC FINGER PROTEIN-RELATED"/>
    <property type="match status" value="1"/>
</dbReference>
<dbReference type="RefSeq" id="XP_004511565.1">
    <property type="nucleotide sequence ID" value="XM_004511508.3"/>
</dbReference>
<sequence length="121" mass="13872">MGFPTEIVLPKVFVHLLTVLGLIRKLVTILSLNSDIEILSVVNFSDLKLSVVDCSPHSPCSVCLYDFKPEDEIRRLTNCRHIFHRTCLDRWMGYDHKTCPLCRTPFLLPNPTQSITCKIPF</sequence>
<dbReference type="PROSITE" id="PS50089">
    <property type="entry name" value="ZF_RING_2"/>
    <property type="match status" value="1"/>
</dbReference>
<evidence type="ECO:0000313" key="7">
    <source>
        <dbReference type="RefSeq" id="XP_004511565.1"/>
    </source>
</evidence>
<dbReference type="PANTHER" id="PTHR45969:SF33">
    <property type="entry name" value="RING ZINC FINGER PROTEIN-RELATED"/>
    <property type="match status" value="1"/>
</dbReference>
<keyword evidence="3" id="KW-0862">Zinc</keyword>
<gene>
    <name evidence="7" type="primary">LOC101492941</name>
</gene>
<accession>A0A1S2YXM0</accession>
<evidence type="ECO:0000256" key="4">
    <source>
        <dbReference type="PROSITE-ProRule" id="PRU00175"/>
    </source>
</evidence>
<dbReference type="Proteomes" id="UP000087171">
    <property type="component" value="Chromosome Ca8"/>
</dbReference>
<dbReference type="SMART" id="SM00184">
    <property type="entry name" value="RING"/>
    <property type="match status" value="1"/>
</dbReference>
<dbReference type="GeneID" id="101492941"/>
<dbReference type="Pfam" id="PF13639">
    <property type="entry name" value="zf-RING_2"/>
    <property type="match status" value="1"/>
</dbReference>
<dbReference type="GO" id="GO:0008270">
    <property type="term" value="F:zinc ion binding"/>
    <property type="evidence" value="ECO:0007669"/>
    <property type="project" value="UniProtKB-KW"/>
</dbReference>